<evidence type="ECO:0000259" key="3">
    <source>
        <dbReference type="Pfam" id="PF21678"/>
    </source>
</evidence>
<dbReference type="Pfam" id="PF21678">
    <property type="entry name" value="Csf1_N"/>
    <property type="match status" value="1"/>
</dbReference>
<dbReference type="OrthoDB" id="10051416at2759"/>
<proteinExistence type="predicted"/>
<feature type="compositionally biased region" description="Low complexity" evidence="1">
    <location>
        <begin position="188"/>
        <end position="199"/>
    </location>
</feature>
<feature type="transmembrane region" description="Helical" evidence="2">
    <location>
        <begin position="12"/>
        <end position="34"/>
    </location>
</feature>
<feature type="domain" description="Csf1 N-terminal" evidence="3">
    <location>
        <begin position="148"/>
        <end position="901"/>
    </location>
</feature>
<keyword evidence="2" id="KW-1133">Transmembrane helix</keyword>
<protein>
    <recommendedName>
        <fullName evidence="3">Csf1 N-terminal domain-containing protein</fullName>
    </recommendedName>
</protein>
<dbReference type="InterPro" id="IPR029636">
    <property type="entry name" value="Csf1"/>
</dbReference>
<feature type="region of interest" description="Disordered" evidence="1">
    <location>
        <begin position="2656"/>
        <end position="2681"/>
    </location>
</feature>
<organism evidence="4 5">
    <name type="scientific">Puccinia sorghi</name>
    <dbReference type="NCBI Taxonomy" id="27349"/>
    <lineage>
        <taxon>Eukaryota</taxon>
        <taxon>Fungi</taxon>
        <taxon>Dikarya</taxon>
        <taxon>Basidiomycota</taxon>
        <taxon>Pucciniomycotina</taxon>
        <taxon>Pucciniomycetes</taxon>
        <taxon>Pucciniales</taxon>
        <taxon>Pucciniaceae</taxon>
        <taxon>Puccinia</taxon>
    </lineage>
</organism>
<feature type="region of interest" description="Disordered" evidence="1">
    <location>
        <begin position="183"/>
        <end position="239"/>
    </location>
</feature>
<keyword evidence="2" id="KW-0472">Membrane</keyword>
<dbReference type="EMBL" id="LAVV01009324">
    <property type="protein sequence ID" value="KNZ50785.1"/>
    <property type="molecule type" value="Genomic_DNA"/>
</dbReference>
<keyword evidence="5" id="KW-1185">Reference proteome</keyword>
<evidence type="ECO:0000313" key="4">
    <source>
        <dbReference type="EMBL" id="KNZ50785.1"/>
    </source>
</evidence>
<dbReference type="Proteomes" id="UP000037035">
    <property type="component" value="Unassembled WGS sequence"/>
</dbReference>
<dbReference type="InterPro" id="IPR048636">
    <property type="entry name" value="Csf1_N"/>
</dbReference>
<reference evidence="4 5" key="1">
    <citation type="submission" date="2015-08" db="EMBL/GenBank/DDBJ databases">
        <title>Next Generation Sequencing and Analysis of the Genome of Puccinia sorghi L Schw, the Causal Agent of Maize Common Rust.</title>
        <authorList>
            <person name="Rochi L."/>
            <person name="Burguener G."/>
            <person name="Darino M."/>
            <person name="Turjanski A."/>
            <person name="Kreff E."/>
            <person name="Dieguez M.J."/>
            <person name="Sacco F."/>
        </authorList>
    </citation>
    <scope>NUCLEOTIDE SEQUENCE [LARGE SCALE GENOMIC DNA]</scope>
    <source>
        <strain evidence="4 5">RO10H11247</strain>
    </source>
</reference>
<keyword evidence="2" id="KW-0812">Transmembrane</keyword>
<evidence type="ECO:0000256" key="2">
    <source>
        <dbReference type="SAM" id="Phobius"/>
    </source>
</evidence>
<evidence type="ECO:0000256" key="1">
    <source>
        <dbReference type="SAM" id="MobiDB-lite"/>
    </source>
</evidence>
<dbReference type="GO" id="GO:0016020">
    <property type="term" value="C:membrane"/>
    <property type="evidence" value="ECO:0007669"/>
    <property type="project" value="InterPro"/>
</dbReference>
<dbReference type="PANTHER" id="PTHR32085">
    <property type="entry name" value="PROTEIN CSF1"/>
    <property type="match status" value="1"/>
</dbReference>
<dbReference type="GO" id="GO:0006113">
    <property type="term" value="P:fermentation"/>
    <property type="evidence" value="ECO:0007669"/>
    <property type="project" value="InterPro"/>
</dbReference>
<dbReference type="PANTHER" id="PTHR32085:SF3">
    <property type="entry name" value="PROTEIN CSF1"/>
    <property type="match status" value="1"/>
</dbReference>
<accession>A0A0L6USG1</accession>
<comment type="caution">
    <text evidence="4">The sequence shown here is derived from an EMBL/GenBank/DDBJ whole genome shotgun (WGS) entry which is preliminary data.</text>
</comment>
<feature type="compositionally biased region" description="Polar residues" evidence="1">
    <location>
        <begin position="207"/>
        <end position="226"/>
    </location>
</feature>
<name>A0A0L6USG1_9BASI</name>
<sequence>MATDPSTNTQIDFNWLFLVESVTIAIVVIFYLFYFNRVLGWVVAALCNLYFRKYNYNTSVEFEAIQLSLLAGRVLFKNARYHSINQSLRIVKGVFLTVLSHFHHLPPNGVLSVFLRSYNMSVLDNPDSCQCLASSNPHFLSIRTCASTLPHRWIVAFEGAEWFVYNRTAAFDVILEHLGFVNPEDPSSDSSSQKQASDSPIERRMGLSNSQTTFKVQPPGSVNATHYPNDKKQDQDEESMMSWALRDALPVKIEGKLGAVMIGNPSTSSILVFTFQHAHGVYSAPNARSRHDFFRQDFKFAFVQPKLVLRTNPDFSQTLKKHGAAVLNDLQSDPTFRQTFDEPIYHFLNSASFAQFGKYFTAKNPGVLNWINPHHQTEVNKIPGVALEANGFAGLPRFVQTNAQAHPVEYAKVTTILIARIMNFRYYLDSPGKVPAGKMLSCSLFKDPLTVHQLSTSLSSDTEDGLPPEYGIDIKLVDANITYGPWADRQRAVIHRAIFPPQRFDNAEIPQPSAPGEQRAHSELLVKVDLENCQLRVPIRESSKDWQWLSDSAAAKQDHPNIRPYGWLDLSFGPGSEITLTQSQIPQKEGYEMVLQLRMMDLEARSSVNEKLFAKIPMVLIIADMPTPLAWDSPRTWKYRLALSEKSYHPHEFADSRHQPRIYLIRDHIQFVIDMVKDWLSGPPTPYEEWVPTTYEIQLKLVDCELFLNLNDLNIIENFDLMVGSNDNTSLLLCGQSLTIEVKIPGDLYRPPVSTTSFSVQFEDLNVKIDYPDWSSQHSFATESALSCAELGRVTLHGTYDANDLIKPEAVDFLSLCLKMDDVLFKAFGHLFRLMLNIKDNYIGSYRHYSTQEGFIAGFKKGIIGEHPDEVSYQAANSNTFEMDLQATITNLLLAFPQDSFDCKQVVFCAIPTFECFLKNHTSFMTVGITYLITLGALDGSDMTLETSPLRFQPANDWEHLLQNPSIRQQILRGDFSSFQSQTRVRLESIRLTALRLFGPLPKAITYFGDWRCSIGQLTGEVAISDVEAFGRFARVLGENFADKANSIFADFPLPVEPDVTFARMGTESIDLILVAPRSRVRFYLSSGIKMSFNDLASDLFKIHTDVVIPAFGVYLLVPDPRGDMYNPAIPWLEVASCTGNLEVSLTTADLGWEEKAQSQREFLEDQDFQTKRCYFLYPQNTNASVPYPHLPHAARDILDGLERSPIHDPHAVIDCSDDGHSYEMKSFHFTDLCRILCFSDSSAEQSETDGRVAAKNLRRERLLYQRRLSVCMCCSIKGRAMVLILTSGHFTHTSHTICYCITFLALLRIEPRHPTPATDISIHACGESTIREYDFLHAAEVDTQVSLIKGLFPPKSIYYQQGDCEHTPFYTPRNKSGNEAPSQRTQVLGRKYLDLRMKTPLDLFLTPLCVEVIDDMLQTLKDNSEADGPCFYNRMLGSLDVNPSRDTSTSGHQVLEFFISIPLVRFRLLQDIAAAFEPAGISSGPLNAPPLSTTTLQVQKVCLVGKSPGLFSKGPWDELSLPQNVQASISGFQFLIRQDPRSSTDHFFLVLPPHSETTAGTVLIFQSGPADMHLAHNGHQLESVANSSDVTCSFVERAAETLAGSFASLVTHASRAVSIISEYGYHKREILRRAVYHLVENDIDSTPLCLRRSPFWIHISPSSYRSRFAWYCSIRLRQSAHSLANRRAPVHHDSNVTEIAIKNKLIAWTLDHDGDSDIGSLDIVLPRIGPILKPASSVPFESYLLENHSLLLRTGCFVVRFIHKVNSPTFASQAQNFENFFQVSPTTLLVATELRNNRVALGCYLNTGKIACEVDPQFSSLTQHILTLVHAFKPKTSDGPLVRQECPDKVVISTKSDDVSSLMSIFSTIEFSIVFGGARLQAAVHQLGAMIEVGKLSFCFRLQDPTPSISCLSTIYSSSAHLEGLGIYLSEISPAHLSSTTEPVSEYLLMSAKIENITVNARIQPDNSEHSSNIKLAISLGSFHISVGRSLVKMEEFVRGWRRREVASRIVPMYHKILEAWKAEPVAQSPSSAVWNWSLCLEFHLAVISANFQPLPRLEVIYNLQGLNITDLRAPFKNDQIFLCGGIAVDQHTLSFTSTSENVDSEPSDMAQRHRGLLKFPSMQMLLSYSSPINPSIHLDISIDLFSAYLSINWLDTILTMASRYGEDINELIHLLKPPPVSLLSAKTESPKPGDPSLQIFAEIVLSGFELSIVAPKPLPRIECRRVKGIVHPKFRHLELTDCAISLAPLKQTTASMQSFARFVFDLFLSNQTPTWAFAHNTDHDPTPEDAVEITADFQRIHAVAATSAFKLLLDCIQYLQFELTRIKTVHRTEMAEAESHIEQAWSSAQSQSSSEPLLKRLIFAGRCSQFGLAIPLDDPPSGSSQPSDTTGPPQSFKGAALFVSFTQLVTWSRLGQTAQASVELFAIQSLSQLDPSLVEHFESSSHETRNSIFVPHLDVKFGLTARHQAPTLLAVNASAPSGITIDMSPSILLIIHAFLDVYERDCHLIVNLLENHSQTSDVETTHQEQHSLTPKISLSPTITDPWAIRVDFDTGVGGGGKIQLHTFDLAQDDADFIEIFQRANVSLGRVNVDVAHSDLFFLPGVSAWAVYNPLSPTSDAALHLDIVVHSSQNTLNPTLLRFVSQMSAAAKQRVYPKPDHATAKPTPLKPPTQSTETNKSSILSTNLSFGLRIDRSELTITCLPTRALAKLQWASGVLFASGRLDENRFNAACTISKIVAFLRHEVCFIVISDSFRSLKAEAGDMVASLDWRALRPATPQHTHTCSVLLKFSELLTEVDFNHLNIFLLFKAIWLDQVTPPTQSKREQDVRQSPQPLEAIPQNDTTILLVAVLADNIKFLLRLSASVGTLHLGTTPLNLRVRHIPSVSRSLVLDVGETTCVAVGDGLLGGRAHQQHFTLQISVEDLSSDTILDINATIGPMEVYFTVSSETILLLRTDLIEGIVQDDWKDIKSQNENTSENSHGRKDLRLQTSLHLRSINVLATLYTASRGKSVLDAIENQINQQNTQAEDVLSQLPPGMIVRREKDTLLNVAQRLENKRSSLATHSVNEIKIVSSLQLKTHKISLVLFAGQFGDMPLLRMQLEATQASLTRTPTTTHMLYDLDFTTAGCQVARLNLAPNGLSEKIQSDALDKNQVSHTFRAEMPNNIHISTDVTTHANLWSKFRSAWNKANEVRGTNEPFMDQDLAPTQVNEGARTLAWYDVLLLCTANLIVIKIKKPKAMIFFLPCNKTLLIATLPLVNYFKWNENLPKYTLIRVIKPLDNVINFFESIYESTFARHQSKNSSV</sequence>
<dbReference type="VEuPathDB" id="FungiDB:VP01_423g4"/>
<evidence type="ECO:0000313" key="5">
    <source>
        <dbReference type="Proteomes" id="UP000037035"/>
    </source>
</evidence>
<gene>
    <name evidence="4" type="ORF">VP01_423g4</name>
</gene>